<dbReference type="AlphaFoldDB" id="A0A4Y9S9F7"/>
<dbReference type="InterPro" id="IPR029058">
    <property type="entry name" value="AB_hydrolase_fold"/>
</dbReference>
<accession>A0A4Y9S9F7</accession>
<dbReference type="EMBL" id="SPVG01000184">
    <property type="protein sequence ID" value="TFW18400.1"/>
    <property type="molecule type" value="Genomic_DNA"/>
</dbReference>
<protein>
    <recommendedName>
        <fullName evidence="3">Phospholipase</fullName>
    </recommendedName>
</protein>
<evidence type="ECO:0008006" key="3">
    <source>
        <dbReference type="Google" id="ProtNLM"/>
    </source>
</evidence>
<keyword evidence="2" id="KW-1185">Reference proteome</keyword>
<feature type="non-terminal residue" evidence="1">
    <location>
        <position position="1"/>
    </location>
</feature>
<dbReference type="Pfam" id="PF00756">
    <property type="entry name" value="Esterase"/>
    <property type="match status" value="1"/>
</dbReference>
<dbReference type="OrthoDB" id="9765647at2"/>
<sequence length="194" mass="20927">QYRSRTTTHGRNMAGARARLRATGLQGGGDQIALEHAVRSGGLLLIPFARESTWDLLRGGYGADLAFIDRGMLWVMQRYEVDEQAMAIAGFSDGASYALSVGLMNGTLFSDILAFSPGFMAPLRREGHPRIFVSHGLHDKILGVQRGRSVAERLAAEGYQVRYEEFDGAHLVPPAIAHAALARLPPGHDADGSG</sequence>
<dbReference type="Gene3D" id="3.40.50.1820">
    <property type="entry name" value="alpha/beta hydrolase"/>
    <property type="match status" value="1"/>
</dbReference>
<dbReference type="SUPFAM" id="SSF53474">
    <property type="entry name" value="alpha/beta-Hydrolases"/>
    <property type="match status" value="1"/>
</dbReference>
<organism evidence="1 2">
    <name type="scientific">Duganella callida</name>
    <dbReference type="NCBI Taxonomy" id="2561932"/>
    <lineage>
        <taxon>Bacteria</taxon>
        <taxon>Pseudomonadati</taxon>
        <taxon>Pseudomonadota</taxon>
        <taxon>Betaproteobacteria</taxon>
        <taxon>Burkholderiales</taxon>
        <taxon>Oxalobacteraceae</taxon>
        <taxon>Telluria group</taxon>
        <taxon>Duganella</taxon>
    </lineage>
</organism>
<gene>
    <name evidence="1" type="ORF">E4L98_18360</name>
</gene>
<name>A0A4Y9S9F7_9BURK</name>
<dbReference type="Proteomes" id="UP000297729">
    <property type="component" value="Unassembled WGS sequence"/>
</dbReference>
<evidence type="ECO:0000313" key="2">
    <source>
        <dbReference type="Proteomes" id="UP000297729"/>
    </source>
</evidence>
<proteinExistence type="predicted"/>
<evidence type="ECO:0000313" key="1">
    <source>
        <dbReference type="EMBL" id="TFW18400.1"/>
    </source>
</evidence>
<dbReference type="InterPro" id="IPR000801">
    <property type="entry name" value="Esterase-like"/>
</dbReference>
<reference evidence="1 2" key="1">
    <citation type="submission" date="2019-03" db="EMBL/GenBank/DDBJ databases">
        <title>Draft Genome Sequence of Duganella callidus sp. nov., a Novel Duganella Species Isolated from Cultivated Soil.</title>
        <authorList>
            <person name="Raths R."/>
            <person name="Peta V."/>
            <person name="Bucking H."/>
        </authorList>
    </citation>
    <scope>NUCLEOTIDE SEQUENCE [LARGE SCALE GENOMIC DNA]</scope>
    <source>
        <strain evidence="1 2">DN04</strain>
    </source>
</reference>
<comment type="caution">
    <text evidence="1">The sequence shown here is derived from an EMBL/GenBank/DDBJ whole genome shotgun (WGS) entry which is preliminary data.</text>
</comment>